<evidence type="ECO:0000313" key="2">
    <source>
        <dbReference type="EMBL" id="MBY8821330.1"/>
    </source>
</evidence>
<protein>
    <submittedName>
        <fullName evidence="2">Heavy-metal-associated domain-containing protein</fullName>
    </submittedName>
</protein>
<evidence type="ECO:0000313" key="3">
    <source>
        <dbReference type="Proteomes" id="UP000706039"/>
    </source>
</evidence>
<dbReference type="RefSeq" id="WP_222988447.1">
    <property type="nucleotide sequence ID" value="NZ_JAINVV010000002.1"/>
</dbReference>
<accession>A0ABS7PJ56</accession>
<evidence type="ECO:0000256" key="1">
    <source>
        <dbReference type="SAM" id="SignalP"/>
    </source>
</evidence>
<dbReference type="EMBL" id="JAINVV010000002">
    <property type="protein sequence ID" value="MBY8821330.1"/>
    <property type="molecule type" value="Genomic_DNA"/>
</dbReference>
<dbReference type="Proteomes" id="UP000706039">
    <property type="component" value="Unassembled WGS sequence"/>
</dbReference>
<gene>
    <name evidence="2" type="ORF">K7G82_03445</name>
</gene>
<reference evidence="2 3" key="1">
    <citation type="submission" date="2021-08" db="EMBL/GenBank/DDBJ databases">
        <authorList>
            <person name="Tuo L."/>
        </authorList>
    </citation>
    <scope>NUCLEOTIDE SEQUENCE [LARGE SCALE GENOMIC DNA]</scope>
    <source>
        <strain evidence="2 3">JCM 31229</strain>
    </source>
</reference>
<name>A0ABS7PJ56_9SPHN</name>
<feature type="chain" id="PRO_5046859261" evidence="1">
    <location>
        <begin position="30"/>
        <end position="420"/>
    </location>
</feature>
<keyword evidence="1" id="KW-0732">Signal</keyword>
<comment type="caution">
    <text evidence="2">The sequence shown here is derived from an EMBL/GenBank/DDBJ whole genome shotgun (WGS) entry which is preliminary data.</text>
</comment>
<feature type="signal peptide" evidence="1">
    <location>
        <begin position="1"/>
        <end position="29"/>
    </location>
</feature>
<proteinExistence type="predicted"/>
<sequence>MTLANRIYQPLPLLLALLMLAGLAAAVFAQIESGDRGVIPIDTSGSLEVPGVTVDVYAKTADAARLGGWRLAQRKAWRELWVKYHPGTGAPALPDGTLDSMVSSIVVEDEQISSNRYIARLGVLFDRARAGQILGVSGGVARSLPMLVIPVQWSGGRPESFEHRTEWQKAWARFRTGSGPIDYVRATGTGADPLLLNVAQSGRRNRNWWRLLLDQYGAADVLIPTVKLERQWPGGPVIGRFTAAFGPDSRILDQFTLRAENSAALEKMLDEGVRRLDQAYSRAQAFGMLRPDPTLIIEEPVDASALEEALPTEDAAGAATDLSVPTGALNVTIQFDTPDVGSVTRAEGALRAVPGVSSASTTSLALGGISVMRVVYAGDIATLRTALAARGWRVDEGGGVLRIRRATATPPPEDQVTARQ</sequence>
<keyword evidence="3" id="KW-1185">Reference proteome</keyword>
<organism evidence="2 3">
    <name type="scientific">Sphingomonas colocasiae</name>
    <dbReference type="NCBI Taxonomy" id="1848973"/>
    <lineage>
        <taxon>Bacteria</taxon>
        <taxon>Pseudomonadati</taxon>
        <taxon>Pseudomonadota</taxon>
        <taxon>Alphaproteobacteria</taxon>
        <taxon>Sphingomonadales</taxon>
        <taxon>Sphingomonadaceae</taxon>
        <taxon>Sphingomonas</taxon>
    </lineage>
</organism>